<evidence type="ECO:0000313" key="2">
    <source>
        <dbReference type="Proteomes" id="UP000304953"/>
    </source>
</evidence>
<gene>
    <name evidence="1" type="ORF">E5329_07035</name>
</gene>
<sequence>MKKENSAPTMKDVAKEAGVALGTVSKVVNGLPVGEPYRIRVEEAIQKLNYQVNSYAQGLKASKTYTAALLIPNTQDPFFASITYYINMALLKRNYRMLLCCTDFDSNQEQEYITMAQQNKVDGIIGLTYNPNLKIEEQTPFVSIDRSMGANIPCVASDNFAGGQLAAEKLADLGCKNVAFLRIGSSLSNEPNKRKSGFENGCLARGLTYEMKILNDGDSFEEFEHFLKEHIQEGKLSFDGIFCVTDRVAWSVLKLLRKLGQKVPEDVQIIGFDGIHAFGGENYICSTILQPIPDIAEMCVELLLQENMMSKPPLVCLPVTYVPGGTTLEPFAEQE</sequence>
<name>A0AC61RYC8_9FIRM</name>
<comment type="caution">
    <text evidence="1">The sequence shown here is derived from an EMBL/GenBank/DDBJ whole genome shotgun (WGS) entry which is preliminary data.</text>
</comment>
<keyword evidence="1" id="KW-0238">DNA-binding</keyword>
<dbReference type="EMBL" id="SRYA01000011">
    <property type="protein sequence ID" value="TGY96970.1"/>
    <property type="molecule type" value="Genomic_DNA"/>
</dbReference>
<reference evidence="1" key="1">
    <citation type="submission" date="2019-04" db="EMBL/GenBank/DDBJ databases">
        <title>Microbes associate with the intestines of laboratory mice.</title>
        <authorList>
            <person name="Navarre W."/>
            <person name="Wong E."/>
            <person name="Huang K."/>
            <person name="Tropini C."/>
            <person name="Ng K."/>
            <person name="Yu B."/>
        </authorList>
    </citation>
    <scope>NUCLEOTIDE SEQUENCE</scope>
    <source>
        <strain evidence="1">NM01_1-7b</strain>
    </source>
</reference>
<evidence type="ECO:0000313" key="1">
    <source>
        <dbReference type="EMBL" id="TGY96970.1"/>
    </source>
</evidence>
<protein>
    <submittedName>
        <fullName evidence="1">LacI family DNA-binding transcriptional regulator</fullName>
    </submittedName>
</protein>
<dbReference type="Proteomes" id="UP000304953">
    <property type="component" value="Unassembled WGS sequence"/>
</dbReference>
<organism evidence="1 2">
    <name type="scientific">Petralouisia muris</name>
    <dbReference type="NCBI Taxonomy" id="3032872"/>
    <lineage>
        <taxon>Bacteria</taxon>
        <taxon>Bacillati</taxon>
        <taxon>Bacillota</taxon>
        <taxon>Clostridia</taxon>
        <taxon>Lachnospirales</taxon>
        <taxon>Lachnospiraceae</taxon>
        <taxon>Petralouisia</taxon>
    </lineage>
</organism>
<proteinExistence type="predicted"/>
<keyword evidence="2" id="KW-1185">Reference proteome</keyword>
<accession>A0AC61RYC8</accession>